<keyword evidence="2" id="KW-1185">Reference proteome</keyword>
<name>A0A9P6XU77_9FUNG</name>
<gene>
    <name evidence="1" type="ORF">G6F50_016292</name>
</gene>
<evidence type="ECO:0000313" key="1">
    <source>
        <dbReference type="EMBL" id="KAG1532243.1"/>
    </source>
</evidence>
<dbReference type="AlphaFoldDB" id="A0A9P6XU77"/>
<evidence type="ECO:0000313" key="2">
    <source>
        <dbReference type="Proteomes" id="UP000740926"/>
    </source>
</evidence>
<protein>
    <submittedName>
        <fullName evidence="1">Uncharacterized protein</fullName>
    </submittedName>
</protein>
<organism evidence="1 2">
    <name type="scientific">Rhizopus delemar</name>
    <dbReference type="NCBI Taxonomy" id="936053"/>
    <lineage>
        <taxon>Eukaryota</taxon>
        <taxon>Fungi</taxon>
        <taxon>Fungi incertae sedis</taxon>
        <taxon>Mucoromycota</taxon>
        <taxon>Mucoromycotina</taxon>
        <taxon>Mucoromycetes</taxon>
        <taxon>Mucorales</taxon>
        <taxon>Mucorineae</taxon>
        <taxon>Rhizopodaceae</taxon>
        <taxon>Rhizopus</taxon>
    </lineage>
</organism>
<reference evidence="1 2" key="1">
    <citation type="journal article" date="2020" name="Microb. Genom.">
        <title>Genetic diversity of clinical and environmental Mucorales isolates obtained from an investigation of mucormycosis cases among solid organ transplant recipients.</title>
        <authorList>
            <person name="Nguyen M.H."/>
            <person name="Kaul D."/>
            <person name="Muto C."/>
            <person name="Cheng S.J."/>
            <person name="Richter R.A."/>
            <person name="Bruno V.M."/>
            <person name="Liu G."/>
            <person name="Beyhan S."/>
            <person name="Sundermann A.J."/>
            <person name="Mounaud S."/>
            <person name="Pasculle A.W."/>
            <person name="Nierman W.C."/>
            <person name="Driscoll E."/>
            <person name="Cumbie R."/>
            <person name="Clancy C.J."/>
            <person name="Dupont C.L."/>
        </authorList>
    </citation>
    <scope>NUCLEOTIDE SEQUENCE [LARGE SCALE GENOMIC DNA]</scope>
    <source>
        <strain evidence="1 2">GL24</strain>
    </source>
</reference>
<sequence length="147" mass="15610">MSWPGLTRPSRRAASSASGTLAAEVLAWLSTDAHVGLMRDQPIDVGERHAGFGAGVARRSVQHGHGLLEHSLAVHAQERIARHVAVGHVARGAQDLHLAAVGMQLRSHNARLVGRLQHHGARTVAEQHAGAARARPARMKLSAVVRA</sequence>
<dbReference type="Proteomes" id="UP000740926">
    <property type="component" value="Unassembled WGS sequence"/>
</dbReference>
<comment type="caution">
    <text evidence="1">The sequence shown here is derived from an EMBL/GenBank/DDBJ whole genome shotgun (WGS) entry which is preliminary data.</text>
</comment>
<dbReference type="EMBL" id="JAANIU010010054">
    <property type="protein sequence ID" value="KAG1532243.1"/>
    <property type="molecule type" value="Genomic_DNA"/>
</dbReference>
<proteinExistence type="predicted"/>
<accession>A0A9P6XU77</accession>